<dbReference type="InterPro" id="IPR018028">
    <property type="entry name" value="Catalase"/>
</dbReference>
<evidence type="ECO:0000259" key="11">
    <source>
        <dbReference type="SMART" id="SM01060"/>
    </source>
</evidence>
<evidence type="ECO:0000313" key="12">
    <source>
        <dbReference type="EMBL" id="KFC83527.1"/>
    </source>
</evidence>
<evidence type="ECO:0000256" key="9">
    <source>
        <dbReference type="PIRSR" id="PIRSR000296-2"/>
    </source>
</evidence>
<evidence type="ECO:0000256" key="4">
    <source>
        <dbReference type="ARBA" id="ARBA00022723"/>
    </source>
</evidence>
<evidence type="ECO:0000256" key="6">
    <source>
        <dbReference type="ARBA" id="ARBA00023004"/>
    </source>
</evidence>
<dbReference type="Gene3D" id="1.20.1280.120">
    <property type="match status" value="1"/>
</dbReference>
<dbReference type="GO" id="GO:0046872">
    <property type="term" value="F:metal ion binding"/>
    <property type="evidence" value="ECO:0007669"/>
    <property type="project" value="UniProtKB-KW"/>
</dbReference>
<dbReference type="GO" id="GO:0042542">
    <property type="term" value="P:response to hydrogen peroxide"/>
    <property type="evidence" value="ECO:0007669"/>
    <property type="project" value="TreeGrafter"/>
</dbReference>
<dbReference type="GO" id="GO:0004096">
    <property type="term" value="F:catalase activity"/>
    <property type="evidence" value="ECO:0007669"/>
    <property type="project" value="InterPro"/>
</dbReference>
<dbReference type="InterPro" id="IPR020835">
    <property type="entry name" value="Catalase_sf"/>
</dbReference>
<evidence type="ECO:0000256" key="7">
    <source>
        <dbReference type="PIRNR" id="PIRNR000296"/>
    </source>
</evidence>
<dbReference type="Gene3D" id="2.40.180.10">
    <property type="entry name" value="Catalase core domain"/>
    <property type="match status" value="1"/>
</dbReference>
<feature type="domain" description="Catalase core" evidence="11">
    <location>
        <begin position="40"/>
        <end position="361"/>
    </location>
</feature>
<keyword evidence="13" id="KW-1185">Reference proteome</keyword>
<gene>
    <name evidence="12" type="ORF">GEAM_1155</name>
</gene>
<name>A0A085GII2_EWIA3</name>
<keyword evidence="10" id="KW-0812">Transmembrane</keyword>
<dbReference type="PIRSF" id="PIRSF000296">
    <property type="entry name" value="SrpA"/>
    <property type="match status" value="1"/>
</dbReference>
<dbReference type="PANTHER" id="PTHR11465">
    <property type="entry name" value="CATALASE"/>
    <property type="match status" value="1"/>
</dbReference>
<dbReference type="InterPro" id="IPR011614">
    <property type="entry name" value="Catalase_core"/>
</dbReference>
<dbReference type="GO" id="GO:0020037">
    <property type="term" value="F:heme binding"/>
    <property type="evidence" value="ECO:0007669"/>
    <property type="project" value="InterPro"/>
</dbReference>
<comment type="cofactor">
    <cofactor evidence="7">
        <name>heme</name>
        <dbReference type="ChEBI" id="CHEBI:30413"/>
    </cofactor>
</comment>
<feature type="transmembrane region" description="Helical" evidence="10">
    <location>
        <begin position="21"/>
        <end position="43"/>
    </location>
</feature>
<dbReference type="GO" id="GO:0005737">
    <property type="term" value="C:cytoplasm"/>
    <property type="evidence" value="ECO:0007669"/>
    <property type="project" value="TreeGrafter"/>
</dbReference>
<accession>A0A085GII2</accession>
<keyword evidence="4 7" id="KW-0479">Metal-binding</keyword>
<dbReference type="CDD" id="cd08153">
    <property type="entry name" value="srpA_like"/>
    <property type="match status" value="1"/>
</dbReference>
<evidence type="ECO:0000256" key="5">
    <source>
        <dbReference type="ARBA" id="ARBA00023002"/>
    </source>
</evidence>
<evidence type="ECO:0000256" key="2">
    <source>
        <dbReference type="ARBA" id="ARBA00022559"/>
    </source>
</evidence>
<dbReference type="SMART" id="SM01060">
    <property type="entry name" value="Catalase"/>
    <property type="match status" value="1"/>
</dbReference>
<dbReference type="InterPro" id="IPR024168">
    <property type="entry name" value="Catalase_SrpA-type_pred"/>
</dbReference>
<evidence type="ECO:0000256" key="1">
    <source>
        <dbReference type="ARBA" id="ARBA00005329"/>
    </source>
</evidence>
<proteinExistence type="inferred from homology"/>
<keyword evidence="5 7" id="KW-0560">Oxidoreductase</keyword>
<keyword evidence="3 7" id="KW-0349">Heme</keyword>
<dbReference type="GO" id="GO:0042744">
    <property type="term" value="P:hydrogen peroxide catabolic process"/>
    <property type="evidence" value="ECO:0007669"/>
    <property type="project" value="TreeGrafter"/>
</dbReference>
<organism evidence="12 13">
    <name type="scientific">Ewingella americana (strain ATCC 33852 / DSM 4580 / CCUG 14506 / JCM 5911 / LMG 7869 / NCTC 12157 / CDC 1468-78)</name>
    <dbReference type="NCBI Taxonomy" id="910964"/>
    <lineage>
        <taxon>Bacteria</taxon>
        <taxon>Pseudomonadati</taxon>
        <taxon>Pseudomonadota</taxon>
        <taxon>Gammaproteobacteria</taxon>
        <taxon>Enterobacterales</taxon>
        <taxon>Yersiniaceae</taxon>
        <taxon>Ewingella</taxon>
    </lineage>
</organism>
<evidence type="ECO:0000256" key="3">
    <source>
        <dbReference type="ARBA" id="ARBA00022617"/>
    </source>
</evidence>
<comment type="function">
    <text evidence="7">Has an organic peroxide-dependent peroxidase activity.</text>
</comment>
<dbReference type="EMBL" id="JMPJ01000037">
    <property type="protein sequence ID" value="KFC83527.1"/>
    <property type="molecule type" value="Genomic_DNA"/>
</dbReference>
<feature type="active site" evidence="8">
    <location>
        <position position="74"/>
    </location>
</feature>
<comment type="caution">
    <text evidence="12">The sequence shown here is derived from an EMBL/GenBank/DDBJ whole genome shotgun (WGS) entry which is preliminary data.</text>
</comment>
<dbReference type="EC" id="1.11.1.-" evidence="7"/>
<evidence type="ECO:0000256" key="10">
    <source>
        <dbReference type="SAM" id="Phobius"/>
    </source>
</evidence>
<sequence>MTSPRLSFCQMLKNARQSRGFGLRVAIIVAIPLLICVLFGWAWGALTPDRLSPDKLVNVLEKTGGVHPGYRRNHAKGLCVAGYFEGNGRASTLSKADVFRVERTPVIGRLAIAGGNPNAPDGAVPVRSMALQFKSASGQEWRTGMNALPFFTVATPQGFLDQQTASIPDPATGKPDPAKIQAFMTQHPESKPFFAWVKSAVPTSSWASDNYNSLNAFRVTNAQGETRTVRWSMQAQTASTPITAEEKADPLFLQKDLKQRLAQGPLKWDLVLTLAGKDDPTNDASKAWPDDRQKVTAGTLVLTSSQDQADGNCRDINYDPLILPDGISGSDDPLLSARSAAYSSSFNRRTHEEAQAKRGAAL</sequence>
<comment type="similarity">
    <text evidence="1 7">Belongs to the catalase family.</text>
</comment>
<keyword evidence="2 7" id="KW-0575">Peroxidase</keyword>
<dbReference type="PANTHER" id="PTHR11465:SF9">
    <property type="entry name" value="CATALASE"/>
    <property type="match status" value="1"/>
</dbReference>
<dbReference type="AlphaFoldDB" id="A0A085GII2"/>
<dbReference type="PROSITE" id="PS51402">
    <property type="entry name" value="CATALASE_3"/>
    <property type="match status" value="1"/>
</dbReference>
<dbReference type="SUPFAM" id="SSF56634">
    <property type="entry name" value="Heme-dependent catalase-like"/>
    <property type="match status" value="1"/>
</dbReference>
<feature type="binding site" description="axial binding residue" evidence="9">
    <location>
        <position position="342"/>
    </location>
    <ligand>
        <name>heme</name>
        <dbReference type="ChEBI" id="CHEBI:30413"/>
    </ligand>
    <ligandPart>
        <name>Fe</name>
        <dbReference type="ChEBI" id="CHEBI:18248"/>
    </ligandPart>
</feature>
<evidence type="ECO:0000313" key="13">
    <source>
        <dbReference type="Proteomes" id="UP000028640"/>
    </source>
</evidence>
<dbReference type="Proteomes" id="UP000028640">
    <property type="component" value="Unassembled WGS sequence"/>
</dbReference>
<evidence type="ECO:0000256" key="8">
    <source>
        <dbReference type="PIRSR" id="PIRSR000296-1"/>
    </source>
</evidence>
<keyword evidence="6 7" id="KW-0408">Iron</keyword>
<dbReference type="Pfam" id="PF00199">
    <property type="entry name" value="Catalase"/>
    <property type="match status" value="1"/>
</dbReference>
<keyword evidence="10" id="KW-0472">Membrane</keyword>
<reference evidence="12 13" key="1">
    <citation type="submission" date="2014-05" db="EMBL/GenBank/DDBJ databases">
        <title>ATOL: Assembling a taxonomically balanced genome-scale reconstruction of the evolutionary history of the Enterobacteriaceae.</title>
        <authorList>
            <person name="Plunkett G.III."/>
            <person name="Neeno-Eckwall E.C."/>
            <person name="Glasner J.D."/>
            <person name="Perna N.T."/>
        </authorList>
    </citation>
    <scope>NUCLEOTIDE SEQUENCE [LARGE SCALE GENOMIC DNA]</scope>
    <source>
        <strain evidence="12 13">ATCC 33852</strain>
    </source>
</reference>
<dbReference type="eggNOG" id="COG0753">
    <property type="taxonomic scope" value="Bacteria"/>
</dbReference>
<protein>
    <recommendedName>
        <fullName evidence="7">Catalase-related peroxidase</fullName>
        <ecNumber evidence="7">1.11.1.-</ecNumber>
    </recommendedName>
</protein>
<dbReference type="STRING" id="910964.GEAM_1155"/>
<keyword evidence="10" id="KW-1133">Transmembrane helix</keyword>